<dbReference type="GO" id="GO:0019005">
    <property type="term" value="C:SCF ubiquitin ligase complex"/>
    <property type="evidence" value="ECO:0007669"/>
    <property type="project" value="TreeGrafter"/>
</dbReference>
<comment type="caution">
    <text evidence="10">The sequence shown here is derived from an EMBL/GenBank/DDBJ whole genome shotgun (WGS) entry which is preliminary data.</text>
</comment>
<dbReference type="InterPro" id="IPR011990">
    <property type="entry name" value="TPR-like_helical_dom_sf"/>
</dbReference>
<evidence type="ECO:0000256" key="2">
    <source>
        <dbReference type="ARBA" id="ARBA00004906"/>
    </source>
</evidence>
<feature type="domain" description="F-box" evidence="9">
    <location>
        <begin position="194"/>
        <end position="245"/>
    </location>
</feature>
<dbReference type="InterPro" id="IPR001810">
    <property type="entry name" value="F-box_dom"/>
</dbReference>
<evidence type="ECO:0000256" key="3">
    <source>
        <dbReference type="ARBA" id="ARBA00019775"/>
    </source>
</evidence>
<dbReference type="GO" id="GO:0005737">
    <property type="term" value="C:cytoplasm"/>
    <property type="evidence" value="ECO:0007669"/>
    <property type="project" value="UniProtKB-SubCell"/>
</dbReference>
<dbReference type="PROSITE" id="PS50181">
    <property type="entry name" value="FBOX"/>
    <property type="match status" value="1"/>
</dbReference>
<dbReference type="Pfam" id="PF12937">
    <property type="entry name" value="F-box-like"/>
    <property type="match status" value="1"/>
</dbReference>
<dbReference type="SUPFAM" id="SSF81383">
    <property type="entry name" value="F-box domain"/>
    <property type="match status" value="1"/>
</dbReference>
<dbReference type="PROSITE" id="PS50005">
    <property type="entry name" value="TPR"/>
    <property type="match status" value="1"/>
</dbReference>
<comment type="pathway">
    <text evidence="2">Protein modification; protein ubiquitination.</text>
</comment>
<comment type="subcellular location">
    <subcellularLocation>
        <location evidence="1">Cytoplasm</location>
    </subcellularLocation>
</comment>
<dbReference type="Pfam" id="PF19270">
    <property type="entry name" value="FBO_C"/>
    <property type="match status" value="1"/>
</dbReference>
<protein>
    <recommendedName>
        <fullName evidence="3">F-box only protein 9</fullName>
    </recommendedName>
</protein>
<dbReference type="GO" id="GO:0031146">
    <property type="term" value="P:SCF-dependent proteasomal ubiquitin-dependent protein catabolic process"/>
    <property type="evidence" value="ECO:0007669"/>
    <property type="project" value="TreeGrafter"/>
</dbReference>
<dbReference type="InterPro" id="IPR036181">
    <property type="entry name" value="MIT_dom_sf"/>
</dbReference>
<evidence type="ECO:0000256" key="4">
    <source>
        <dbReference type="ARBA" id="ARBA00022490"/>
    </source>
</evidence>
<proteinExistence type="predicted"/>
<feature type="region of interest" description="Disordered" evidence="8">
    <location>
        <begin position="66"/>
        <end position="89"/>
    </location>
</feature>
<evidence type="ECO:0000313" key="10">
    <source>
        <dbReference type="EMBL" id="CAH3929069.1"/>
    </source>
</evidence>
<evidence type="ECO:0000259" key="9">
    <source>
        <dbReference type="PROSITE" id="PS50181"/>
    </source>
</evidence>
<evidence type="ECO:0000313" key="11">
    <source>
        <dbReference type="Proteomes" id="UP001152562"/>
    </source>
</evidence>
<evidence type="ECO:0000256" key="7">
    <source>
        <dbReference type="PROSITE-ProRule" id="PRU00339"/>
    </source>
</evidence>
<feature type="repeat" description="TPR" evidence="7">
    <location>
        <begin position="93"/>
        <end position="126"/>
    </location>
</feature>
<dbReference type="CDD" id="cd22089">
    <property type="entry name" value="F-box_FBXO9"/>
    <property type="match status" value="1"/>
</dbReference>
<dbReference type="AlphaFoldDB" id="A0A9P0SVJ8"/>
<organism evidence="10 11">
    <name type="scientific">Pieris brassicae</name>
    <name type="common">White butterfly</name>
    <name type="synonym">Large white butterfly</name>
    <dbReference type="NCBI Taxonomy" id="7116"/>
    <lineage>
        <taxon>Eukaryota</taxon>
        <taxon>Metazoa</taxon>
        <taxon>Ecdysozoa</taxon>
        <taxon>Arthropoda</taxon>
        <taxon>Hexapoda</taxon>
        <taxon>Insecta</taxon>
        <taxon>Pterygota</taxon>
        <taxon>Neoptera</taxon>
        <taxon>Endopterygota</taxon>
        <taxon>Lepidoptera</taxon>
        <taxon>Glossata</taxon>
        <taxon>Ditrysia</taxon>
        <taxon>Papilionoidea</taxon>
        <taxon>Pieridae</taxon>
        <taxon>Pierinae</taxon>
        <taxon>Pieris</taxon>
    </lineage>
</organism>
<dbReference type="InterPro" id="IPR019734">
    <property type="entry name" value="TPR_rpt"/>
</dbReference>
<dbReference type="PANTHER" id="PTHR12874:SF29">
    <property type="entry name" value="F-BOX ONLY PROTEIN 9"/>
    <property type="match status" value="1"/>
</dbReference>
<evidence type="ECO:0000256" key="8">
    <source>
        <dbReference type="SAM" id="MobiDB-lite"/>
    </source>
</evidence>
<accession>A0A9P0SVJ8</accession>
<dbReference type="SUPFAM" id="SSF116846">
    <property type="entry name" value="MIT domain"/>
    <property type="match status" value="1"/>
</dbReference>
<keyword evidence="5" id="KW-0833">Ubl conjugation pathway</keyword>
<name>A0A9P0SVJ8_PIEBR</name>
<dbReference type="PANTHER" id="PTHR12874">
    <property type="entry name" value="F-BOX ONLY PROTEIN 48-RELATED"/>
    <property type="match status" value="1"/>
</dbReference>
<gene>
    <name evidence="10" type="ORF">PIBRA_LOCUS1189</name>
</gene>
<sequence>MASATGSGSGTGTGDCEGEEQDDSSSHPEVLELTETLNSLSVDKSQEDYEDELSLFRQQWRRELEDSPSHHRHVMKPVPDSTDSSLQTEEDKAKSLFLLGVEMENGGKLYEAIKHYKKAIQILPDVESQLYKGSEVKVVARQEVLEEEEEVTNTTVADESDDEDAVEGEEFVSRIQRILTRKGHFLQANCPTKGGHMSWLPYEVLQLILRWVVSSDLDSISLEQVSTVSRGFYVAARAHELWRSMCIRTWGAECGTPRVHEFASWRQMYIERPRLNLHGCYISKTTYLRHGENSFQDQFYRPWYFIDYFRYLRFFPEGLVLMWTTPDEPINCVSHLKYRNARQSQGIMSGHYRLVENKVIIVIKKSSAEKKAPQSSNTRFRARRKESHEQEQIYHIELELRNVRSHRNWSLVWKHYAVSTRGQWSNFELGSKKFPSFMFSRVRNYTAESYEPLTSYT</sequence>
<dbReference type="InterPro" id="IPR036047">
    <property type="entry name" value="F-box-like_dom_sf"/>
</dbReference>
<evidence type="ECO:0000256" key="5">
    <source>
        <dbReference type="ARBA" id="ARBA00022786"/>
    </source>
</evidence>
<evidence type="ECO:0000256" key="1">
    <source>
        <dbReference type="ARBA" id="ARBA00004496"/>
    </source>
</evidence>
<feature type="region of interest" description="Disordered" evidence="8">
    <location>
        <begin position="1"/>
        <end position="31"/>
    </location>
</feature>
<reference evidence="10" key="1">
    <citation type="submission" date="2022-05" db="EMBL/GenBank/DDBJ databases">
        <authorList>
            <person name="Okamura Y."/>
        </authorList>
    </citation>
    <scope>NUCLEOTIDE SEQUENCE</scope>
</reference>
<dbReference type="InterPro" id="IPR045464">
    <property type="entry name" value="Hrt3/FBXO9_C"/>
</dbReference>
<evidence type="ECO:0000256" key="6">
    <source>
        <dbReference type="ARBA" id="ARBA00022803"/>
    </source>
</evidence>
<dbReference type="Proteomes" id="UP001152562">
    <property type="component" value="Unassembled WGS sequence"/>
</dbReference>
<dbReference type="Gene3D" id="1.25.40.10">
    <property type="entry name" value="Tetratricopeptide repeat domain"/>
    <property type="match status" value="1"/>
</dbReference>
<keyword evidence="4" id="KW-0963">Cytoplasm</keyword>
<keyword evidence="6 7" id="KW-0802">TPR repeat</keyword>
<dbReference type="EMBL" id="CALOZG010000001">
    <property type="protein sequence ID" value="CAH3929069.1"/>
    <property type="molecule type" value="Genomic_DNA"/>
</dbReference>
<keyword evidence="11" id="KW-1185">Reference proteome</keyword>
<dbReference type="Gene3D" id="1.20.1280.50">
    <property type="match status" value="1"/>
</dbReference>